<dbReference type="Proteomes" id="UP001059596">
    <property type="component" value="Chromosome 3R"/>
</dbReference>
<proteinExistence type="predicted"/>
<accession>A0A9P9YZ75</accession>
<keyword evidence="2" id="KW-1185">Reference proteome</keyword>
<name>A0A9P9YZ75_9MUSC</name>
<dbReference type="AlphaFoldDB" id="A0A9P9YZ75"/>
<organism evidence="1 2">
    <name type="scientific">Drosophila gunungcola</name>
    <name type="common">fruit fly</name>
    <dbReference type="NCBI Taxonomy" id="103775"/>
    <lineage>
        <taxon>Eukaryota</taxon>
        <taxon>Metazoa</taxon>
        <taxon>Ecdysozoa</taxon>
        <taxon>Arthropoda</taxon>
        <taxon>Hexapoda</taxon>
        <taxon>Insecta</taxon>
        <taxon>Pterygota</taxon>
        <taxon>Neoptera</taxon>
        <taxon>Endopterygota</taxon>
        <taxon>Diptera</taxon>
        <taxon>Brachycera</taxon>
        <taxon>Muscomorpha</taxon>
        <taxon>Ephydroidea</taxon>
        <taxon>Drosophilidae</taxon>
        <taxon>Drosophila</taxon>
        <taxon>Sophophora</taxon>
    </lineage>
</organism>
<comment type="caution">
    <text evidence="1">The sequence shown here is derived from an EMBL/GenBank/DDBJ whole genome shotgun (WGS) entry which is preliminary data.</text>
</comment>
<evidence type="ECO:0000313" key="1">
    <source>
        <dbReference type="EMBL" id="KAI8045389.1"/>
    </source>
</evidence>
<sequence length="68" mass="7714">PGEKIRRVRGWRPTISLVGCVPVLQLLSIADKAVSVQRSSCWTKGLISLEARRTAKTVQRKRKQQSER</sequence>
<reference evidence="1" key="1">
    <citation type="journal article" date="2023" name="Genome Biol. Evol.">
        <title>Long-read-based Genome Assembly of Drosophila gunungcola Reveals Fewer Chemosensory Genes in Flower-breeding Species.</title>
        <authorList>
            <person name="Negi A."/>
            <person name="Liao B.Y."/>
            <person name="Yeh S.D."/>
        </authorList>
    </citation>
    <scope>NUCLEOTIDE SEQUENCE</scope>
    <source>
        <strain evidence="1">Sukarami</strain>
    </source>
</reference>
<protein>
    <submittedName>
        <fullName evidence="1">Uncharacterized protein</fullName>
    </submittedName>
</protein>
<gene>
    <name evidence="1" type="ORF">M5D96_001569</name>
</gene>
<dbReference type="EMBL" id="JAMKOV010000001">
    <property type="protein sequence ID" value="KAI8045389.1"/>
    <property type="molecule type" value="Genomic_DNA"/>
</dbReference>
<evidence type="ECO:0000313" key="2">
    <source>
        <dbReference type="Proteomes" id="UP001059596"/>
    </source>
</evidence>
<feature type="non-terminal residue" evidence="1">
    <location>
        <position position="1"/>
    </location>
</feature>